<evidence type="ECO:0000313" key="3">
    <source>
        <dbReference type="EMBL" id="USQ86014.1"/>
    </source>
</evidence>
<reference evidence="3" key="1">
    <citation type="submission" date="2022-06" db="EMBL/GenBank/DDBJ databases">
        <title>Complete genome sequence of soil microorganisms Streptomyces sp. Qhu-M197 isolated from Alpine meadows habitats on the Tibetan Plateau.</title>
        <authorList>
            <person name="Zhang B."/>
            <person name="Xiang X."/>
            <person name="Fan J."/>
        </authorList>
    </citation>
    <scope>NUCLEOTIDE SEQUENCE</scope>
    <source>
        <strain evidence="3">Qhu-M197</strain>
    </source>
</reference>
<sequence length="275" mass="29195">MSEKEIKGALALMESMSRNDLEGHDFKDTYTEATEQIIEAKREEKARPDAPEPEKPGRVLDLMAALEETVSTAKAPRGEDSDVHELPKKKAAAKKTTAKKAAGQEDRGEEDEREEATPQRLTSALQIAEPAVRPAVGAGGDALGEPAHPSCPTTWHTVSTPADISPPTPGSTGRREDPVTCLCQGLSASARRANAAPRSAGSLAVSPNVHPSRSCHTSAPSTLAFIHPAQHGPRRQPSDKTPAFVTTTVLPLTVSALQWPSAPTVTGRTRGARCR</sequence>
<feature type="compositionally biased region" description="Basic residues" evidence="2">
    <location>
        <begin position="89"/>
        <end position="98"/>
    </location>
</feature>
<dbReference type="PANTHER" id="PTHR41251:SF1">
    <property type="entry name" value="NON-HOMOLOGOUS END JOINING PROTEIN KU"/>
    <property type="match status" value="1"/>
</dbReference>
<organism evidence="3 4">
    <name type="scientific">Streptomyces phaeoluteigriseus</name>
    <dbReference type="NCBI Taxonomy" id="114686"/>
    <lineage>
        <taxon>Bacteria</taxon>
        <taxon>Bacillati</taxon>
        <taxon>Actinomycetota</taxon>
        <taxon>Actinomycetes</taxon>
        <taxon>Kitasatosporales</taxon>
        <taxon>Streptomycetaceae</taxon>
        <taxon>Streptomyces</taxon>
        <taxon>Streptomyces aurantiacus group</taxon>
    </lineage>
</organism>
<feature type="compositionally biased region" description="Basic and acidic residues" evidence="2">
    <location>
        <begin position="39"/>
        <end position="58"/>
    </location>
</feature>
<proteinExistence type="predicted"/>
<dbReference type="EMBL" id="CP099468">
    <property type="protein sequence ID" value="USQ86014.1"/>
    <property type="molecule type" value="Genomic_DNA"/>
</dbReference>
<evidence type="ECO:0008006" key="5">
    <source>
        <dbReference type="Google" id="ProtNLM"/>
    </source>
</evidence>
<evidence type="ECO:0000256" key="1">
    <source>
        <dbReference type="ARBA" id="ARBA00023172"/>
    </source>
</evidence>
<accession>A0ABY4ZB11</accession>
<feature type="compositionally biased region" description="Basic and acidic residues" evidence="2">
    <location>
        <begin position="76"/>
        <end position="88"/>
    </location>
</feature>
<feature type="compositionally biased region" description="Polar residues" evidence="2">
    <location>
        <begin position="151"/>
        <end position="162"/>
    </location>
</feature>
<protein>
    <recommendedName>
        <fullName evidence="5">Ku domain-containing protein</fullName>
    </recommendedName>
</protein>
<gene>
    <name evidence="3" type="ORF">NFX46_21215</name>
</gene>
<feature type="region of interest" description="Disordered" evidence="2">
    <location>
        <begin position="39"/>
        <end position="177"/>
    </location>
</feature>
<dbReference type="Proteomes" id="UP001056374">
    <property type="component" value="Chromosome"/>
</dbReference>
<dbReference type="InterPro" id="IPR009187">
    <property type="entry name" value="Prok_Ku"/>
</dbReference>
<dbReference type="PANTHER" id="PTHR41251">
    <property type="entry name" value="NON-HOMOLOGOUS END JOINING PROTEIN KU"/>
    <property type="match status" value="1"/>
</dbReference>
<evidence type="ECO:0000256" key="2">
    <source>
        <dbReference type="SAM" id="MobiDB-lite"/>
    </source>
</evidence>
<keyword evidence="4" id="KW-1185">Reference proteome</keyword>
<keyword evidence="1" id="KW-0233">DNA recombination</keyword>
<evidence type="ECO:0000313" key="4">
    <source>
        <dbReference type="Proteomes" id="UP001056374"/>
    </source>
</evidence>
<dbReference type="RefSeq" id="WP_252551291.1">
    <property type="nucleotide sequence ID" value="NZ_CP099468.1"/>
</dbReference>
<name>A0ABY4ZB11_9ACTN</name>